<keyword evidence="5" id="KW-0762">Sugar transport</keyword>
<gene>
    <name evidence="13" type="ORF">GU920_02680</name>
</gene>
<dbReference type="PROSITE" id="PS51012">
    <property type="entry name" value="ABC_TM2"/>
    <property type="match status" value="1"/>
</dbReference>
<keyword evidence="9" id="KW-0625">Polysaccharide transport</keyword>
<evidence type="ECO:0000256" key="9">
    <source>
        <dbReference type="ARBA" id="ARBA00023047"/>
    </source>
</evidence>
<evidence type="ECO:0000259" key="12">
    <source>
        <dbReference type="PROSITE" id="PS51012"/>
    </source>
</evidence>
<sequence>MTAGSPLSSVETARSPSFRTCLRIQIRTIFALILRETRVRYGRSRMGYAWAFIEPILIVAFISLAISGIIGRRALSYEFGIFYALGVVNFQFFRHACIFIGQSIEANAPLFNYPAVHEVDAALARIILEAATYLVINLAIFLFIVLVFGATWPAHPEAMIIAFLGLAMLAFGVGLNLAALQRRFEMTLQIYGLVTAPLLLLSAVIFSLENVSPEYRAILIWNPVVHGVEGARMGYYTSYGETYVSFGYLYFVGLTAVALGLFQVLLTRRGMR</sequence>
<evidence type="ECO:0000256" key="11">
    <source>
        <dbReference type="RuleBase" id="RU361157"/>
    </source>
</evidence>
<evidence type="ECO:0000256" key="8">
    <source>
        <dbReference type="ARBA" id="ARBA00022989"/>
    </source>
</evidence>
<dbReference type="InterPro" id="IPR000412">
    <property type="entry name" value="ABC_2_transport"/>
</dbReference>
<comment type="subcellular location">
    <subcellularLocation>
        <location evidence="11">Cell inner membrane</location>
        <topology evidence="11">Multi-pass membrane protein</topology>
    </subcellularLocation>
    <subcellularLocation>
        <location evidence="1">Cell membrane</location>
        <topology evidence="1">Multi-pass membrane protein</topology>
    </subcellularLocation>
</comment>
<evidence type="ECO:0000256" key="3">
    <source>
        <dbReference type="ARBA" id="ARBA00022448"/>
    </source>
</evidence>
<dbReference type="PANTHER" id="PTHR30413">
    <property type="entry name" value="INNER MEMBRANE TRANSPORT PERMEASE"/>
    <property type="match status" value="1"/>
</dbReference>
<evidence type="ECO:0000256" key="1">
    <source>
        <dbReference type="ARBA" id="ARBA00004651"/>
    </source>
</evidence>
<keyword evidence="6 11" id="KW-0812">Transmembrane</keyword>
<feature type="transmembrane region" description="Helical" evidence="11">
    <location>
        <begin position="48"/>
        <end position="70"/>
    </location>
</feature>
<feature type="transmembrane region" description="Helical" evidence="11">
    <location>
        <begin position="158"/>
        <end position="178"/>
    </location>
</feature>
<keyword evidence="10 11" id="KW-0472">Membrane</keyword>
<accession>A0ABW9Y3H3</accession>
<feature type="transmembrane region" description="Helical" evidence="11">
    <location>
        <begin position="131"/>
        <end position="152"/>
    </location>
</feature>
<evidence type="ECO:0000256" key="2">
    <source>
        <dbReference type="ARBA" id="ARBA00007783"/>
    </source>
</evidence>
<comment type="caution">
    <text evidence="13">The sequence shown here is derived from an EMBL/GenBank/DDBJ whole genome shotgun (WGS) entry which is preliminary data.</text>
</comment>
<evidence type="ECO:0000256" key="10">
    <source>
        <dbReference type="ARBA" id="ARBA00023136"/>
    </source>
</evidence>
<dbReference type="EMBL" id="JAAATW010000001">
    <property type="protein sequence ID" value="NBE06425.1"/>
    <property type="molecule type" value="Genomic_DNA"/>
</dbReference>
<feature type="domain" description="ABC transmembrane type-2" evidence="12">
    <location>
        <begin position="46"/>
        <end position="269"/>
    </location>
</feature>
<evidence type="ECO:0000313" key="14">
    <source>
        <dbReference type="Proteomes" id="UP001517376"/>
    </source>
</evidence>
<dbReference type="InterPro" id="IPR047817">
    <property type="entry name" value="ABC2_TM_bact-type"/>
</dbReference>
<name>A0ABW9Y3H3_9RHOB</name>
<dbReference type="RefSeq" id="WP_161765427.1">
    <property type="nucleotide sequence ID" value="NZ_JAAATW010000001.1"/>
</dbReference>
<evidence type="ECO:0000313" key="13">
    <source>
        <dbReference type="EMBL" id="NBE06425.1"/>
    </source>
</evidence>
<evidence type="ECO:0000256" key="6">
    <source>
        <dbReference type="ARBA" id="ARBA00022692"/>
    </source>
</evidence>
<keyword evidence="14" id="KW-1185">Reference proteome</keyword>
<keyword evidence="3 11" id="KW-0813">Transport</keyword>
<feature type="transmembrane region" description="Helical" evidence="11">
    <location>
        <begin position="248"/>
        <end position="266"/>
    </location>
</feature>
<dbReference type="Proteomes" id="UP001517376">
    <property type="component" value="Unassembled WGS sequence"/>
</dbReference>
<dbReference type="InterPro" id="IPR013525">
    <property type="entry name" value="ABC2_TM"/>
</dbReference>
<dbReference type="PANTHER" id="PTHR30413:SF10">
    <property type="entry name" value="CAPSULE POLYSACCHARIDE EXPORT INNER-MEMBRANE PROTEIN CTRC"/>
    <property type="match status" value="1"/>
</dbReference>
<dbReference type="Pfam" id="PF01061">
    <property type="entry name" value="ABC2_membrane"/>
    <property type="match status" value="1"/>
</dbReference>
<keyword evidence="7" id="KW-0972">Capsule biogenesis/degradation</keyword>
<evidence type="ECO:0000256" key="7">
    <source>
        <dbReference type="ARBA" id="ARBA00022903"/>
    </source>
</evidence>
<feature type="transmembrane region" description="Helical" evidence="11">
    <location>
        <begin position="190"/>
        <end position="208"/>
    </location>
</feature>
<evidence type="ECO:0000256" key="4">
    <source>
        <dbReference type="ARBA" id="ARBA00022475"/>
    </source>
</evidence>
<dbReference type="PRINTS" id="PR00164">
    <property type="entry name" value="ABC2TRNSPORT"/>
</dbReference>
<reference evidence="14" key="1">
    <citation type="submission" date="2020-01" db="EMBL/GenBank/DDBJ databases">
        <title>Sphingomonas sp. strain CSW-10.</title>
        <authorList>
            <person name="Chen W.-M."/>
        </authorList>
    </citation>
    <scope>NUCLEOTIDE SEQUENCE [LARGE SCALE GENOMIC DNA]</scope>
    <source>
        <strain evidence="14">CCP-1</strain>
    </source>
</reference>
<organism evidence="13 14">
    <name type="scientific">Paragemmobacter ruber</name>
    <dbReference type="NCBI Taxonomy" id="1985673"/>
    <lineage>
        <taxon>Bacteria</taxon>
        <taxon>Pseudomonadati</taxon>
        <taxon>Pseudomonadota</taxon>
        <taxon>Alphaproteobacteria</taxon>
        <taxon>Rhodobacterales</taxon>
        <taxon>Paracoccaceae</taxon>
        <taxon>Paragemmobacter</taxon>
    </lineage>
</organism>
<keyword evidence="4 11" id="KW-1003">Cell membrane</keyword>
<evidence type="ECO:0000256" key="5">
    <source>
        <dbReference type="ARBA" id="ARBA00022597"/>
    </source>
</evidence>
<feature type="transmembrane region" description="Helical" evidence="11">
    <location>
        <begin position="76"/>
        <end position="93"/>
    </location>
</feature>
<keyword evidence="8 11" id="KW-1133">Transmembrane helix</keyword>
<protein>
    <recommendedName>
        <fullName evidence="11">Transport permease protein</fullName>
    </recommendedName>
</protein>
<proteinExistence type="inferred from homology"/>
<comment type="similarity">
    <text evidence="2 11">Belongs to the ABC-2 integral membrane protein family.</text>
</comment>